<dbReference type="Ensembl" id="ENSSORT00005002893.1">
    <property type="protein sequence ID" value="ENSSORP00005002809.1"/>
    <property type="gene ID" value="ENSSORG00005001743.1"/>
</dbReference>
<keyword evidence="3" id="KW-1185">Reference proteome</keyword>
<feature type="region of interest" description="Disordered" evidence="1">
    <location>
        <begin position="72"/>
        <end position="193"/>
    </location>
</feature>
<dbReference type="AlphaFoldDB" id="A0A672YCT1"/>
<evidence type="ECO:0000313" key="2">
    <source>
        <dbReference type="Ensembl" id="ENSSORP00005002809.1"/>
    </source>
</evidence>
<evidence type="ECO:0000313" key="3">
    <source>
        <dbReference type="Proteomes" id="UP000472271"/>
    </source>
</evidence>
<proteinExistence type="predicted"/>
<dbReference type="Proteomes" id="UP000472271">
    <property type="component" value="Chromosome 21"/>
</dbReference>
<feature type="compositionally biased region" description="Low complexity" evidence="1">
    <location>
        <begin position="78"/>
        <end position="176"/>
    </location>
</feature>
<evidence type="ECO:0000256" key="1">
    <source>
        <dbReference type="SAM" id="MobiDB-lite"/>
    </source>
</evidence>
<sequence>MFSLILLKRIKSVDNSVLEWNVIINRVIKSGGSGICRNGFPGNCFCSLRLRIQICFVGLFVSCGSQAILMSPQQDTRSPQQDTQSPQQDTQSPQQDTQSPQQDTRSPQQDTQSPQQDTQSPQQDTQSPQQDTRSPQQDTQSPQQDTRSPQQDTQSPQQDSRSPQQDTQSPQQDTRSPQQDSRTGLVCGPRRVPPGPILSHSIKNVWVHSSASALDQGINEDPFNGSSLLIMCKVLS</sequence>
<reference evidence="2" key="3">
    <citation type="submission" date="2025-09" db="UniProtKB">
        <authorList>
            <consortium name="Ensembl"/>
        </authorList>
    </citation>
    <scope>IDENTIFICATION</scope>
</reference>
<name>A0A672YCT1_9TELE</name>
<protein>
    <submittedName>
        <fullName evidence="2">Uncharacterized protein</fullName>
    </submittedName>
</protein>
<reference evidence="2" key="2">
    <citation type="submission" date="2025-08" db="UniProtKB">
        <authorList>
            <consortium name="Ensembl"/>
        </authorList>
    </citation>
    <scope>IDENTIFICATION</scope>
</reference>
<organism evidence="2 3">
    <name type="scientific">Sphaeramia orbicularis</name>
    <name type="common">orbiculate cardinalfish</name>
    <dbReference type="NCBI Taxonomy" id="375764"/>
    <lineage>
        <taxon>Eukaryota</taxon>
        <taxon>Metazoa</taxon>
        <taxon>Chordata</taxon>
        <taxon>Craniata</taxon>
        <taxon>Vertebrata</taxon>
        <taxon>Euteleostomi</taxon>
        <taxon>Actinopterygii</taxon>
        <taxon>Neopterygii</taxon>
        <taxon>Teleostei</taxon>
        <taxon>Neoteleostei</taxon>
        <taxon>Acanthomorphata</taxon>
        <taxon>Gobiaria</taxon>
        <taxon>Kurtiformes</taxon>
        <taxon>Apogonoidei</taxon>
        <taxon>Apogonidae</taxon>
        <taxon>Apogoninae</taxon>
        <taxon>Sphaeramia</taxon>
    </lineage>
</organism>
<dbReference type="InParanoid" id="A0A672YCT1"/>
<reference evidence="2" key="1">
    <citation type="submission" date="2019-06" db="EMBL/GenBank/DDBJ databases">
        <authorList>
            <consortium name="Wellcome Sanger Institute Data Sharing"/>
        </authorList>
    </citation>
    <scope>NUCLEOTIDE SEQUENCE [LARGE SCALE GENOMIC DNA]</scope>
</reference>
<accession>A0A672YCT1</accession>